<dbReference type="Proteomes" id="UP000549913">
    <property type="component" value="Unassembled WGS sequence"/>
</dbReference>
<evidence type="ECO:0000313" key="3">
    <source>
        <dbReference type="EMBL" id="NYD71827.1"/>
    </source>
</evidence>
<sequence>MTARAAVLAALTALALVAVSGCSSPPSLAPSTAAPTDVGTGSASGTPTPAATPAEPVVIDGLGLAILQNRPDYGARRLQLSITNETDAPVTVTAARFSSPQFVAPVETAKATDVPAGLTRFLPVPLPEADCPAPATTPELTVTMIDADGTAREVTGRPADPFGVLDRIATEDCLDEAVAAVATLRLSDTLRITGDGPDAVAHLDLIVEPRPMGVTTDTGGSSVVAPAAPSGDGPATLHLDHAASTVLLEPADGADWSLDLAVTPGDSPTTITLDAIPARCDPHAIAEDKRGTFVPVTLELSDGLAGTVSIPSADPLRLAIYDYVASACGFAVPEG</sequence>
<evidence type="ECO:0000313" key="4">
    <source>
        <dbReference type="Proteomes" id="UP000549913"/>
    </source>
</evidence>
<proteinExistence type="predicted"/>
<keyword evidence="2" id="KW-0732">Signal</keyword>
<dbReference type="AlphaFoldDB" id="A0A852SSJ4"/>
<feature type="signal peptide" evidence="2">
    <location>
        <begin position="1"/>
        <end position="29"/>
    </location>
</feature>
<keyword evidence="4" id="KW-1185">Reference proteome</keyword>
<gene>
    <name evidence="3" type="ORF">BJ984_002985</name>
</gene>
<reference evidence="3 4" key="1">
    <citation type="submission" date="2020-07" db="EMBL/GenBank/DDBJ databases">
        <title>Sequencing the genomes of 1000 actinobacteria strains.</title>
        <authorList>
            <person name="Klenk H.-P."/>
        </authorList>
    </citation>
    <scope>NUCLEOTIDE SEQUENCE [LARGE SCALE GENOMIC DNA]</scope>
    <source>
        <strain evidence="3 4">DSM 26474</strain>
    </source>
</reference>
<comment type="caution">
    <text evidence="3">The sequence shown here is derived from an EMBL/GenBank/DDBJ whole genome shotgun (WGS) entry which is preliminary data.</text>
</comment>
<name>A0A852SSJ4_9MICO</name>
<evidence type="ECO:0000256" key="2">
    <source>
        <dbReference type="SAM" id="SignalP"/>
    </source>
</evidence>
<evidence type="ECO:0000256" key="1">
    <source>
        <dbReference type="SAM" id="MobiDB-lite"/>
    </source>
</evidence>
<dbReference type="EMBL" id="JACCBM010000001">
    <property type="protein sequence ID" value="NYD71827.1"/>
    <property type="molecule type" value="Genomic_DNA"/>
</dbReference>
<feature type="chain" id="PRO_5039534734" evidence="2">
    <location>
        <begin position="30"/>
        <end position="335"/>
    </location>
</feature>
<organism evidence="3 4">
    <name type="scientific">Herbiconiux flava</name>
    <dbReference type="NCBI Taxonomy" id="881268"/>
    <lineage>
        <taxon>Bacteria</taxon>
        <taxon>Bacillati</taxon>
        <taxon>Actinomycetota</taxon>
        <taxon>Actinomycetes</taxon>
        <taxon>Micrococcales</taxon>
        <taxon>Microbacteriaceae</taxon>
        <taxon>Herbiconiux</taxon>
    </lineage>
</organism>
<protein>
    <submittedName>
        <fullName evidence="3">Uncharacterized protein</fullName>
    </submittedName>
</protein>
<dbReference type="RefSeq" id="WP_179548692.1">
    <property type="nucleotide sequence ID" value="NZ_BSEW01000002.1"/>
</dbReference>
<dbReference type="PROSITE" id="PS51257">
    <property type="entry name" value="PROKAR_LIPOPROTEIN"/>
    <property type="match status" value="1"/>
</dbReference>
<feature type="region of interest" description="Disordered" evidence="1">
    <location>
        <begin position="26"/>
        <end position="52"/>
    </location>
</feature>
<accession>A0A852SSJ4</accession>